<evidence type="ECO:0000256" key="4">
    <source>
        <dbReference type="ARBA" id="ARBA00023186"/>
    </source>
</evidence>
<dbReference type="Pfam" id="PF10431">
    <property type="entry name" value="ClpB_D2-small"/>
    <property type="match status" value="1"/>
</dbReference>
<dbReference type="InterPro" id="IPR003959">
    <property type="entry name" value="ATPase_AAA_core"/>
</dbReference>
<dbReference type="SUPFAM" id="SSF52540">
    <property type="entry name" value="P-loop containing nucleoside triphosphate hydrolases"/>
    <property type="match status" value="2"/>
</dbReference>
<protein>
    <recommendedName>
        <fullName evidence="10">Clp R domain-containing protein</fullName>
    </recommendedName>
</protein>
<keyword evidence="2" id="KW-0547">Nucleotide-binding</keyword>
<gene>
    <name evidence="8" type="ORF">COU90_02285</name>
</gene>
<dbReference type="GO" id="GO:0034605">
    <property type="term" value="P:cellular response to heat"/>
    <property type="evidence" value="ECO:0007669"/>
    <property type="project" value="TreeGrafter"/>
</dbReference>
<evidence type="ECO:0000313" key="8">
    <source>
        <dbReference type="EMBL" id="PJE64647.1"/>
    </source>
</evidence>
<dbReference type="InterPro" id="IPR027417">
    <property type="entry name" value="P-loop_NTPase"/>
</dbReference>
<evidence type="ECO:0000259" key="6">
    <source>
        <dbReference type="SMART" id="SM00382"/>
    </source>
</evidence>
<dbReference type="Gene3D" id="3.40.50.300">
    <property type="entry name" value="P-loop containing nucleotide triphosphate hydrolases"/>
    <property type="match status" value="2"/>
</dbReference>
<keyword evidence="1" id="KW-0677">Repeat</keyword>
<keyword evidence="4" id="KW-0143">Chaperone</keyword>
<evidence type="ECO:0000256" key="3">
    <source>
        <dbReference type="ARBA" id="ARBA00022840"/>
    </source>
</evidence>
<evidence type="ECO:0000259" key="7">
    <source>
        <dbReference type="SMART" id="SM01086"/>
    </source>
</evidence>
<dbReference type="InterPro" id="IPR050130">
    <property type="entry name" value="ClpA_ClpB"/>
</dbReference>
<feature type="domain" description="Clp ATPase C-terminal" evidence="7">
    <location>
        <begin position="757"/>
        <end position="843"/>
    </location>
</feature>
<feature type="domain" description="AAA+ ATPase" evidence="6">
    <location>
        <begin position="589"/>
        <end position="734"/>
    </location>
</feature>
<dbReference type="PANTHER" id="PTHR11638">
    <property type="entry name" value="ATP-DEPENDENT CLP PROTEASE"/>
    <property type="match status" value="1"/>
</dbReference>
<evidence type="ECO:0000313" key="9">
    <source>
        <dbReference type="Proteomes" id="UP000229098"/>
    </source>
</evidence>
<keyword evidence="5" id="KW-0472">Membrane</keyword>
<name>A0A2M8KXM6_9BACT</name>
<evidence type="ECO:0000256" key="2">
    <source>
        <dbReference type="ARBA" id="ARBA00022741"/>
    </source>
</evidence>
<dbReference type="SMART" id="SM01086">
    <property type="entry name" value="ClpB_D2-small"/>
    <property type="match status" value="1"/>
</dbReference>
<accession>A0A2M8KXM6</accession>
<dbReference type="GO" id="GO:0005737">
    <property type="term" value="C:cytoplasm"/>
    <property type="evidence" value="ECO:0007669"/>
    <property type="project" value="TreeGrafter"/>
</dbReference>
<feature type="transmembrane region" description="Helical" evidence="5">
    <location>
        <begin position="77"/>
        <end position="99"/>
    </location>
</feature>
<dbReference type="GO" id="GO:0016887">
    <property type="term" value="F:ATP hydrolysis activity"/>
    <property type="evidence" value="ECO:0007669"/>
    <property type="project" value="InterPro"/>
</dbReference>
<dbReference type="SMART" id="SM00382">
    <property type="entry name" value="AAA"/>
    <property type="match status" value="2"/>
</dbReference>
<organism evidence="8 9">
    <name type="scientific">Candidatus Ryanbacteria bacterium CG10_big_fil_rev_8_21_14_0_10_43_42</name>
    <dbReference type="NCBI Taxonomy" id="1974864"/>
    <lineage>
        <taxon>Bacteria</taxon>
        <taxon>Candidatus Ryaniibacteriota</taxon>
    </lineage>
</organism>
<dbReference type="Proteomes" id="UP000229098">
    <property type="component" value="Unassembled WGS sequence"/>
</dbReference>
<dbReference type="GO" id="GO:0005524">
    <property type="term" value="F:ATP binding"/>
    <property type="evidence" value="ECO:0007669"/>
    <property type="project" value="UniProtKB-KW"/>
</dbReference>
<feature type="domain" description="AAA+ ATPase" evidence="6">
    <location>
        <begin position="314"/>
        <end position="506"/>
    </location>
</feature>
<dbReference type="CDD" id="cd19499">
    <property type="entry name" value="RecA-like_ClpB_Hsp104-like"/>
    <property type="match status" value="1"/>
</dbReference>
<dbReference type="Pfam" id="PF17871">
    <property type="entry name" value="AAA_lid_9"/>
    <property type="match status" value="1"/>
</dbReference>
<dbReference type="InterPro" id="IPR019489">
    <property type="entry name" value="Clp_ATPase_C"/>
</dbReference>
<dbReference type="EMBL" id="PFEF01000005">
    <property type="protein sequence ID" value="PJE64647.1"/>
    <property type="molecule type" value="Genomic_DNA"/>
</dbReference>
<dbReference type="Gene3D" id="1.10.8.60">
    <property type="match status" value="2"/>
</dbReference>
<feature type="transmembrane region" description="Helical" evidence="5">
    <location>
        <begin position="119"/>
        <end position="136"/>
    </location>
</feature>
<dbReference type="PRINTS" id="PR00300">
    <property type="entry name" value="CLPPROTEASEA"/>
</dbReference>
<comment type="caution">
    <text evidence="8">The sequence shown here is derived from an EMBL/GenBank/DDBJ whole genome shotgun (WGS) entry which is preliminary data.</text>
</comment>
<feature type="transmembrane region" description="Helical" evidence="5">
    <location>
        <begin position="38"/>
        <end position="57"/>
    </location>
</feature>
<evidence type="ECO:0008006" key="10">
    <source>
        <dbReference type="Google" id="ProtNLM"/>
    </source>
</evidence>
<keyword evidence="5" id="KW-1133">Transmembrane helix</keyword>
<reference evidence="9" key="1">
    <citation type="submission" date="2017-09" db="EMBL/GenBank/DDBJ databases">
        <title>Depth-based differentiation of microbial function through sediment-hosted aquifers and enrichment of novel symbionts in the deep terrestrial subsurface.</title>
        <authorList>
            <person name="Probst A.J."/>
            <person name="Ladd B."/>
            <person name="Jarett J.K."/>
            <person name="Geller-Mcgrath D.E."/>
            <person name="Sieber C.M.K."/>
            <person name="Emerson J.B."/>
            <person name="Anantharaman K."/>
            <person name="Thomas B.C."/>
            <person name="Malmstrom R."/>
            <person name="Stieglmeier M."/>
            <person name="Klingl A."/>
            <person name="Woyke T."/>
            <person name="Ryan C.M."/>
            <person name="Banfield J.F."/>
        </authorList>
    </citation>
    <scope>NUCLEOTIDE SEQUENCE [LARGE SCALE GENOMIC DNA]</scope>
</reference>
<dbReference type="PANTHER" id="PTHR11638:SF18">
    <property type="entry name" value="HEAT SHOCK PROTEIN 104"/>
    <property type="match status" value="1"/>
</dbReference>
<sequence>MKGQEDQFTIELLTRRPRNLRAARIETLVPHERRKHMAPAFVAIAFFVFLLFLLAAAASQLGGVADSATGIVRARNFLLGLFLISGSLAWTVLMVEFYYRSVSRPVPFFRITKGGEEKIIYLTLPAALLLYRLRALKRAQSEIAIHDIRTVLTTDPYATQLFFRLGLSEEELDFSATEDTAVISREEFFASLVSSIPKDSDMLTARECVYVLYEKDTVFREVLFAKEVREKELIGAAEWVSSIKTHEETASRWWERGRLSRMPHLGAALLFGYTFVLDKYAHDISPGTQGNIVANGSAHGQELKALEEILSRSGNTNVIMVGDPGVGKMAILEELVRHAAEGTVPASLLEKRFVSMDASSLTASTKEKGLLEELIIKLMNEATSAGNVVLVMENLPVFVESASHMGVDILSLMEPYLEGSSLQVVAFTDPDAYHRILEQNVVVTKVFSKVDVREPSTEATTYILQEVSVDLEKKTGILFTYQALEAASEMADRYVTQGVMPEKAIDLLDRAAASVAQTGRRIVRKADIGEAVEKQTHIPVANAEGGEAEKLLHMEAFLHQRVIGQDIAVTAVANALRRARSGLHAGKRPIGSFLFLGPTGVGKTETAKALAEVYFGADTAMTRFDMSEFQGTDGIDKLIGSFVTKEPGVLSNALRTKPFSLLLFDELEKSSQDVINLFLQILEEGSFTDAFGKKVSARDTIIITTSNAGSNVIWDMVQAGKDPADLQSEVVNTVRTQGIFAPEILNRFDAIVVYHPLKREHLLKIAHLLLIGLQKRLKKQDVGLTITEPLIEKIVEIGYDPVMGARPMRRAITDKVEQIIARKLLEGVLKRGDTFTFSEEDIMALK</sequence>
<dbReference type="InterPro" id="IPR041546">
    <property type="entry name" value="ClpA/ClpB_AAA_lid"/>
</dbReference>
<keyword evidence="5" id="KW-0812">Transmembrane</keyword>
<dbReference type="InterPro" id="IPR003593">
    <property type="entry name" value="AAA+_ATPase"/>
</dbReference>
<dbReference type="Pfam" id="PF07724">
    <property type="entry name" value="AAA_2"/>
    <property type="match status" value="1"/>
</dbReference>
<evidence type="ECO:0000256" key="1">
    <source>
        <dbReference type="ARBA" id="ARBA00022737"/>
    </source>
</evidence>
<keyword evidence="3" id="KW-0067">ATP-binding</keyword>
<proteinExistence type="predicted"/>
<dbReference type="AlphaFoldDB" id="A0A2M8KXM6"/>
<dbReference type="InterPro" id="IPR001270">
    <property type="entry name" value="ClpA/B"/>
</dbReference>
<evidence type="ECO:0000256" key="5">
    <source>
        <dbReference type="SAM" id="Phobius"/>
    </source>
</evidence>